<keyword evidence="2" id="KW-1133">Transmembrane helix</keyword>
<accession>A0A9W9ERR0</accession>
<keyword evidence="2" id="KW-0472">Membrane</keyword>
<feature type="transmembrane region" description="Helical" evidence="2">
    <location>
        <begin position="20"/>
        <end position="41"/>
    </location>
</feature>
<sequence>MVLEPFPHRSHDTFIITLSQTLTLISALFYLHLLYATSYLVRPFWNSRREFPPLREKIDRIEKRILEIFLRIIPPTGSRAALHIPEDALAQRMVQATDRATTPRIPPCPQAQCLLDTNLIAPLSLPQCYPESSTERRTGPHGHRFRLDLASSTRTSRRISASSAVLYSAVNRIASDGRSKISVFAGAALHPPDEIVKPQVQPQEHSQHPQTMLLGPSRPSPFFTPSDTPLLPVHQSSVPVPVPVPEPIPAQVQAQTQAPESPTRLSQQSSVPSADRRSDPGPTARYSDSLHEFDDSTTVQLCRSPKYRSVESYPGRFPVSDTLEYSSLATASFAFKGRGTTTVRPFSDY</sequence>
<feature type="compositionally biased region" description="Low complexity" evidence="1">
    <location>
        <begin position="229"/>
        <end position="239"/>
    </location>
</feature>
<dbReference type="EMBL" id="JAPMSZ010000010">
    <property type="protein sequence ID" value="KAJ5086797.1"/>
    <property type="molecule type" value="Genomic_DNA"/>
</dbReference>
<keyword evidence="2" id="KW-0812">Transmembrane</keyword>
<dbReference type="GeneID" id="81397798"/>
<reference evidence="3" key="1">
    <citation type="submission" date="2022-11" db="EMBL/GenBank/DDBJ databases">
        <authorList>
            <person name="Petersen C."/>
        </authorList>
    </citation>
    <scope>NUCLEOTIDE SEQUENCE</scope>
    <source>
        <strain evidence="3">IBT 34128</strain>
    </source>
</reference>
<evidence type="ECO:0000256" key="1">
    <source>
        <dbReference type="SAM" id="MobiDB-lite"/>
    </source>
</evidence>
<feature type="region of interest" description="Disordered" evidence="1">
    <location>
        <begin position="131"/>
        <end position="153"/>
    </location>
</feature>
<dbReference type="RefSeq" id="XP_056508922.1">
    <property type="nucleotide sequence ID" value="XM_056658629.1"/>
</dbReference>
<reference evidence="3" key="2">
    <citation type="journal article" date="2023" name="IMA Fungus">
        <title>Comparative genomic study of the Penicillium genus elucidates a diverse pangenome and 15 lateral gene transfer events.</title>
        <authorList>
            <person name="Petersen C."/>
            <person name="Sorensen T."/>
            <person name="Nielsen M.R."/>
            <person name="Sondergaard T.E."/>
            <person name="Sorensen J.L."/>
            <person name="Fitzpatrick D.A."/>
            <person name="Frisvad J.C."/>
            <person name="Nielsen K.L."/>
        </authorList>
    </citation>
    <scope>NUCLEOTIDE SEQUENCE</scope>
    <source>
        <strain evidence="3">IBT 34128</strain>
    </source>
</reference>
<protein>
    <submittedName>
        <fullName evidence="3">Uncharacterized protein</fullName>
    </submittedName>
</protein>
<feature type="compositionally biased region" description="Polar residues" evidence="1">
    <location>
        <begin position="256"/>
        <end position="272"/>
    </location>
</feature>
<comment type="caution">
    <text evidence="3">The sequence shown here is derived from an EMBL/GenBank/DDBJ whole genome shotgun (WGS) entry which is preliminary data.</text>
</comment>
<dbReference type="OrthoDB" id="4326871at2759"/>
<dbReference type="AlphaFoldDB" id="A0A9W9ERR0"/>
<evidence type="ECO:0000313" key="4">
    <source>
        <dbReference type="Proteomes" id="UP001141434"/>
    </source>
</evidence>
<keyword evidence="4" id="KW-1185">Reference proteome</keyword>
<proteinExistence type="predicted"/>
<dbReference type="Proteomes" id="UP001141434">
    <property type="component" value="Unassembled WGS sequence"/>
</dbReference>
<gene>
    <name evidence="3" type="ORF">NUU61_008104</name>
</gene>
<feature type="compositionally biased region" description="Polar residues" evidence="1">
    <location>
        <begin position="200"/>
        <end position="210"/>
    </location>
</feature>
<organism evidence="3 4">
    <name type="scientific">Penicillium alfredii</name>
    <dbReference type="NCBI Taxonomy" id="1506179"/>
    <lineage>
        <taxon>Eukaryota</taxon>
        <taxon>Fungi</taxon>
        <taxon>Dikarya</taxon>
        <taxon>Ascomycota</taxon>
        <taxon>Pezizomycotina</taxon>
        <taxon>Eurotiomycetes</taxon>
        <taxon>Eurotiomycetidae</taxon>
        <taxon>Eurotiales</taxon>
        <taxon>Aspergillaceae</taxon>
        <taxon>Penicillium</taxon>
    </lineage>
</organism>
<feature type="region of interest" description="Disordered" evidence="1">
    <location>
        <begin position="199"/>
        <end position="292"/>
    </location>
</feature>
<name>A0A9W9ERR0_9EURO</name>
<evidence type="ECO:0000313" key="3">
    <source>
        <dbReference type="EMBL" id="KAJ5086797.1"/>
    </source>
</evidence>
<evidence type="ECO:0000256" key="2">
    <source>
        <dbReference type="SAM" id="Phobius"/>
    </source>
</evidence>